<evidence type="ECO:0000256" key="2">
    <source>
        <dbReference type="ARBA" id="ARBA00022737"/>
    </source>
</evidence>
<dbReference type="SUPFAM" id="SSF50978">
    <property type="entry name" value="WD40 repeat-like"/>
    <property type="match status" value="1"/>
</dbReference>
<proteinExistence type="predicted"/>
<dbReference type="Gene3D" id="2.130.10.10">
    <property type="entry name" value="YVTN repeat-like/Quinoprotein amine dehydrogenase"/>
    <property type="match status" value="2"/>
</dbReference>
<organism evidence="5 6">
    <name type="scientific">Spizellomyces punctatus (strain DAOM BR117)</name>
    <dbReference type="NCBI Taxonomy" id="645134"/>
    <lineage>
        <taxon>Eukaryota</taxon>
        <taxon>Fungi</taxon>
        <taxon>Fungi incertae sedis</taxon>
        <taxon>Chytridiomycota</taxon>
        <taxon>Chytridiomycota incertae sedis</taxon>
        <taxon>Chytridiomycetes</taxon>
        <taxon>Spizellomycetales</taxon>
        <taxon>Spizellomycetaceae</taxon>
        <taxon>Spizellomyces</taxon>
    </lineage>
</organism>
<dbReference type="VEuPathDB" id="FungiDB:SPPG_06039"/>
<feature type="repeat" description="WD" evidence="3">
    <location>
        <begin position="97"/>
        <end position="138"/>
    </location>
</feature>
<feature type="repeat" description="WD" evidence="3">
    <location>
        <begin position="269"/>
        <end position="308"/>
    </location>
</feature>
<dbReference type="PANTHER" id="PTHR19848:SF8">
    <property type="entry name" value="F-BOX AND WD REPEAT DOMAIN CONTAINING 7"/>
    <property type="match status" value="1"/>
</dbReference>
<dbReference type="PROSITE" id="PS50082">
    <property type="entry name" value="WD_REPEATS_2"/>
    <property type="match status" value="2"/>
</dbReference>
<dbReference type="Proteomes" id="UP000053201">
    <property type="component" value="Unassembled WGS sequence"/>
</dbReference>
<keyword evidence="6" id="KW-1185">Reference proteome</keyword>
<dbReference type="OrthoDB" id="2118605at2759"/>
<dbReference type="PRINTS" id="PR00320">
    <property type="entry name" value="GPROTEINBRPT"/>
</dbReference>
<keyword evidence="1 3" id="KW-0853">WD repeat</keyword>
<evidence type="ECO:0000256" key="4">
    <source>
        <dbReference type="SAM" id="Coils"/>
    </source>
</evidence>
<dbReference type="InParanoid" id="A0A0L0HC37"/>
<dbReference type="STRING" id="645134.A0A0L0HC37"/>
<dbReference type="InterPro" id="IPR001680">
    <property type="entry name" value="WD40_rpt"/>
</dbReference>
<keyword evidence="2" id="KW-0677">Repeat</keyword>
<evidence type="ECO:0000256" key="3">
    <source>
        <dbReference type="PROSITE-ProRule" id="PRU00221"/>
    </source>
</evidence>
<dbReference type="PROSITE" id="PS50294">
    <property type="entry name" value="WD_REPEATS_REGION"/>
    <property type="match status" value="1"/>
</dbReference>
<dbReference type="InterPro" id="IPR015943">
    <property type="entry name" value="WD40/YVTN_repeat-like_dom_sf"/>
</dbReference>
<accession>A0A0L0HC37</accession>
<dbReference type="PANTHER" id="PTHR19848">
    <property type="entry name" value="WD40 REPEAT PROTEIN"/>
    <property type="match status" value="1"/>
</dbReference>
<evidence type="ECO:0000313" key="6">
    <source>
        <dbReference type="Proteomes" id="UP000053201"/>
    </source>
</evidence>
<dbReference type="AlphaFoldDB" id="A0A0L0HC37"/>
<dbReference type="GeneID" id="27689374"/>
<evidence type="ECO:0000256" key="1">
    <source>
        <dbReference type="ARBA" id="ARBA00022574"/>
    </source>
</evidence>
<dbReference type="SMART" id="SM00320">
    <property type="entry name" value="WD40"/>
    <property type="match status" value="6"/>
</dbReference>
<feature type="coiled-coil region" evidence="4">
    <location>
        <begin position="434"/>
        <end position="490"/>
    </location>
</feature>
<gene>
    <name evidence="5" type="ORF">SPPG_06039</name>
</gene>
<name>A0A0L0HC37_SPIPD</name>
<dbReference type="eggNOG" id="KOG1721">
    <property type="taxonomic scope" value="Eukaryota"/>
</dbReference>
<sequence length="529" mass="57777">MDPVQHPVRVFQGHSSHINAIFVQVWVSNFLESLMAPPDSSHHLPVMDPVQHPVRVFQGHSSHINAIFVQGTRLFTASHDHTIKEFSLTTCACTRTYSGHTSPVLALFVQHTPPRLYSGSADGCIREWDTVTGAFLKKIEVGLCVNALFVTLDRCFVGCGGQPQGVELPVQAQSSIQKLTGVAYVAAGAAASWVGWSGQGETPYVGEWDLGTGKLVRTYVGHNAPVLSVFVAGEKLYTAGEDRTIREWEAGPATSVSKGAKTCSPARTYQGHAHRVTGIFVQGPRLFSASEDRTVREWDVTTGEAIRAYGGECGLLSVFVDGGRVFAGGWDQRVREWDANTGHLVRTYRSPDTGGPISSIFVVNDRLFAASGFDPFGSDNMVKEYEVIPTVIAGDGEEIVSSLSSSVVQQYYVSSSSSSPYRPSTPTNHPASLAAELKTLRRELERSKAEIEELREENARLRSIEGAEECERLRQEVRNLRKQLIEAWQEQERISRRGSVVASVPPSQALVVGSSALTRKASFQSTIDE</sequence>
<protein>
    <submittedName>
        <fullName evidence="5">Uncharacterized protein</fullName>
    </submittedName>
</protein>
<dbReference type="RefSeq" id="XP_016607135.1">
    <property type="nucleotide sequence ID" value="XM_016754247.1"/>
</dbReference>
<dbReference type="EMBL" id="KQ257459">
    <property type="protein sequence ID" value="KNC99095.1"/>
    <property type="molecule type" value="Genomic_DNA"/>
</dbReference>
<evidence type="ECO:0000313" key="5">
    <source>
        <dbReference type="EMBL" id="KNC99095.1"/>
    </source>
</evidence>
<reference evidence="5 6" key="1">
    <citation type="submission" date="2009-08" db="EMBL/GenBank/DDBJ databases">
        <title>The Genome Sequence of Spizellomyces punctatus strain DAOM BR117.</title>
        <authorList>
            <consortium name="The Broad Institute Genome Sequencing Platform"/>
            <person name="Russ C."/>
            <person name="Cuomo C."/>
            <person name="Shea T."/>
            <person name="Young S.K."/>
            <person name="Zeng Q."/>
            <person name="Koehrsen M."/>
            <person name="Haas B."/>
            <person name="Borodovsky M."/>
            <person name="Guigo R."/>
            <person name="Alvarado L."/>
            <person name="Berlin A."/>
            <person name="Bochicchio J."/>
            <person name="Borenstein D."/>
            <person name="Chapman S."/>
            <person name="Chen Z."/>
            <person name="Engels R."/>
            <person name="Freedman E."/>
            <person name="Gellesch M."/>
            <person name="Goldberg J."/>
            <person name="Griggs A."/>
            <person name="Gujja S."/>
            <person name="Heiman D."/>
            <person name="Hepburn T."/>
            <person name="Howarth C."/>
            <person name="Jen D."/>
            <person name="Larson L."/>
            <person name="Lewis B."/>
            <person name="Mehta T."/>
            <person name="Park D."/>
            <person name="Pearson M."/>
            <person name="Roberts A."/>
            <person name="Saif S."/>
            <person name="Shenoy N."/>
            <person name="Sisk P."/>
            <person name="Stolte C."/>
            <person name="Sykes S."/>
            <person name="Thomson T."/>
            <person name="Walk T."/>
            <person name="White J."/>
            <person name="Yandava C."/>
            <person name="Burger G."/>
            <person name="Gray M.W."/>
            <person name="Holland P.W.H."/>
            <person name="King N."/>
            <person name="Lang F.B.F."/>
            <person name="Roger A.J."/>
            <person name="Ruiz-Trillo I."/>
            <person name="Lander E."/>
            <person name="Nusbaum C."/>
        </authorList>
    </citation>
    <scope>NUCLEOTIDE SEQUENCE [LARGE SCALE GENOMIC DNA]</scope>
    <source>
        <strain evidence="5 6">DAOM BR117</strain>
    </source>
</reference>
<dbReference type="Pfam" id="PF00400">
    <property type="entry name" value="WD40"/>
    <property type="match status" value="4"/>
</dbReference>
<dbReference type="InterPro" id="IPR036322">
    <property type="entry name" value="WD40_repeat_dom_sf"/>
</dbReference>
<dbReference type="InterPro" id="IPR020472">
    <property type="entry name" value="WD40_PAC1"/>
</dbReference>
<keyword evidence="4" id="KW-0175">Coiled coil</keyword>